<feature type="compositionally biased region" description="Polar residues" evidence="14">
    <location>
        <begin position="490"/>
        <end position="502"/>
    </location>
</feature>
<dbReference type="OrthoDB" id="5966837at2759"/>
<dbReference type="Pfam" id="PF16026">
    <property type="entry name" value="MIEAP"/>
    <property type="match status" value="1"/>
</dbReference>
<dbReference type="InterPro" id="IPR026169">
    <property type="entry name" value="MIEAP"/>
</dbReference>
<protein>
    <recommendedName>
        <fullName evidence="5">Mitochondria-eating protein</fullName>
    </recommendedName>
    <alternativeName>
        <fullName evidence="12">Spermatogenesis-associated protein 18</fullName>
    </alternativeName>
</protein>
<dbReference type="GO" id="GO:0005759">
    <property type="term" value="C:mitochondrial matrix"/>
    <property type="evidence" value="ECO:0007669"/>
    <property type="project" value="UniProtKB-SubCell"/>
</dbReference>
<evidence type="ECO:0000256" key="13">
    <source>
        <dbReference type="SAM" id="Coils"/>
    </source>
</evidence>
<dbReference type="GO" id="GO:0035695">
    <property type="term" value="P:mitophagy by internal vacuole formation"/>
    <property type="evidence" value="ECO:0007669"/>
    <property type="project" value="TreeGrafter"/>
</dbReference>
<keyword evidence="9" id="KW-0446">Lipid-binding</keyword>
<evidence type="ECO:0000259" key="15">
    <source>
        <dbReference type="Pfam" id="PF16026"/>
    </source>
</evidence>
<keyword evidence="8 13" id="KW-0175">Coiled coil</keyword>
<evidence type="ECO:0000256" key="10">
    <source>
        <dbReference type="ARBA" id="ARBA00023128"/>
    </source>
</evidence>
<keyword evidence="7" id="KW-1000">Mitochondrion outer membrane</keyword>
<proteinExistence type="inferred from homology"/>
<keyword evidence="6" id="KW-0963">Cytoplasm</keyword>
<evidence type="ECO:0000256" key="3">
    <source>
        <dbReference type="ARBA" id="ARBA00004496"/>
    </source>
</evidence>
<keyword evidence="10" id="KW-0496">Mitochondrion</keyword>
<feature type="domain" description="Mitochondria-eating protein C-terminal" evidence="15">
    <location>
        <begin position="241"/>
        <end position="431"/>
    </location>
</feature>
<evidence type="ECO:0000256" key="7">
    <source>
        <dbReference type="ARBA" id="ARBA00022787"/>
    </source>
</evidence>
<evidence type="ECO:0000313" key="16">
    <source>
        <dbReference type="EMBL" id="KAF6026606.1"/>
    </source>
</evidence>
<gene>
    <name evidence="16" type="ORF">EB796_015082</name>
</gene>
<comment type="caution">
    <text evidence="16">The sequence shown here is derived from an EMBL/GenBank/DDBJ whole genome shotgun (WGS) entry which is preliminary data.</text>
</comment>
<dbReference type="PANTHER" id="PTHR21771:SF0">
    <property type="entry name" value="MITOCHONDRIA-EATING PROTEIN"/>
    <property type="match status" value="1"/>
</dbReference>
<evidence type="ECO:0000256" key="5">
    <source>
        <dbReference type="ARBA" id="ARBA00019863"/>
    </source>
</evidence>
<feature type="region of interest" description="Disordered" evidence="14">
    <location>
        <begin position="433"/>
        <end position="508"/>
    </location>
</feature>
<evidence type="ECO:0000256" key="9">
    <source>
        <dbReference type="ARBA" id="ARBA00023121"/>
    </source>
</evidence>
<dbReference type="PANTHER" id="PTHR21771">
    <property type="entry name" value="MITOCHONDRIA-EATING PROTEIN-RELATED"/>
    <property type="match status" value="1"/>
</dbReference>
<evidence type="ECO:0000256" key="6">
    <source>
        <dbReference type="ARBA" id="ARBA00022490"/>
    </source>
</evidence>
<accession>A0A7J7JME5</accession>
<evidence type="ECO:0000256" key="12">
    <source>
        <dbReference type="ARBA" id="ARBA00032687"/>
    </source>
</evidence>
<feature type="coiled-coil region" evidence="13">
    <location>
        <begin position="119"/>
        <end position="185"/>
    </location>
</feature>
<evidence type="ECO:0000256" key="4">
    <source>
        <dbReference type="ARBA" id="ARBA00008233"/>
    </source>
</evidence>
<feature type="compositionally biased region" description="Low complexity" evidence="14">
    <location>
        <begin position="433"/>
        <end position="476"/>
    </location>
</feature>
<reference evidence="16" key="1">
    <citation type="submission" date="2020-06" db="EMBL/GenBank/DDBJ databases">
        <title>Draft genome of Bugula neritina, a colonial animal packing powerful symbionts and potential medicines.</title>
        <authorList>
            <person name="Rayko M."/>
        </authorList>
    </citation>
    <scope>NUCLEOTIDE SEQUENCE [LARGE SCALE GENOMIC DNA]</scope>
    <source>
        <strain evidence="16">Kwan_BN1</strain>
    </source>
</reference>
<keyword evidence="11" id="KW-0472">Membrane</keyword>
<evidence type="ECO:0000313" key="17">
    <source>
        <dbReference type="Proteomes" id="UP000593567"/>
    </source>
</evidence>
<evidence type="ECO:0000256" key="8">
    <source>
        <dbReference type="ARBA" id="ARBA00023054"/>
    </source>
</evidence>
<organism evidence="16 17">
    <name type="scientific">Bugula neritina</name>
    <name type="common">Brown bryozoan</name>
    <name type="synonym">Sertularia neritina</name>
    <dbReference type="NCBI Taxonomy" id="10212"/>
    <lineage>
        <taxon>Eukaryota</taxon>
        <taxon>Metazoa</taxon>
        <taxon>Spiralia</taxon>
        <taxon>Lophotrochozoa</taxon>
        <taxon>Bryozoa</taxon>
        <taxon>Gymnolaemata</taxon>
        <taxon>Cheilostomatida</taxon>
        <taxon>Flustrina</taxon>
        <taxon>Buguloidea</taxon>
        <taxon>Bugulidae</taxon>
        <taxon>Bugula</taxon>
    </lineage>
</organism>
<evidence type="ECO:0000256" key="14">
    <source>
        <dbReference type="SAM" id="MobiDB-lite"/>
    </source>
</evidence>
<evidence type="ECO:0000256" key="2">
    <source>
        <dbReference type="ARBA" id="ARBA00004305"/>
    </source>
</evidence>
<comment type="subcellular location">
    <subcellularLocation>
        <location evidence="3">Cytoplasm</location>
    </subcellularLocation>
    <subcellularLocation>
        <location evidence="2">Mitochondrion matrix</location>
    </subcellularLocation>
    <subcellularLocation>
        <location evidence="1">Mitochondrion outer membrane</location>
    </subcellularLocation>
</comment>
<sequence length="508" mass="57328">MADSLRRLVNIGSFATLQDKLDRWLDVYHYNSSDENVARCCEIIELNGKVQGQLFKLLSLIGSSGTMYGSSRSAIKSRLIPYLGTSYFGTGSVTADASLAVLAKERELREVQDMYEDSLVTLEDELSLIRRENSDLRDELLDTKDELSSSIRVSSNDRLLDEAEIRDLRAKYNAAQDELIRLRTRCALGDNQDLTIRRLKSELNILRGATYSDLTDSLKSYRYLARASSPLSTNDVTQRVRQESLINRYNDLFSIDRLSAMDTLSRYQSDYEMNQRICNAVVQEAFVAAKLAFREHKMKVRSNLAITHVGPETLEEAVQDYINRNTDLYDLPGVVSDVIRALNRSVKLYIPPEASYSLIQPYIREATKFAWECSALAHPLDVALATDAELFDDHKYRRSYDSEYSAPLVNHHIFPCLMQGIRVLVKGEACTRRGASLGSPRRPRSRSSSPVRSLSPSRARSRSPSPRRFTGRSTSPIGLMRLPTPKSERNSSVAGSDRTGSTLRGMKY</sequence>
<dbReference type="GO" id="GO:0005741">
    <property type="term" value="C:mitochondrial outer membrane"/>
    <property type="evidence" value="ECO:0007669"/>
    <property type="project" value="UniProtKB-SubCell"/>
</dbReference>
<dbReference type="GO" id="GO:0035694">
    <property type="term" value="P:mitochondrial protein catabolic process"/>
    <property type="evidence" value="ECO:0007669"/>
    <property type="project" value="InterPro"/>
</dbReference>
<dbReference type="Proteomes" id="UP000593567">
    <property type="component" value="Unassembled WGS sequence"/>
</dbReference>
<dbReference type="InterPro" id="IPR031981">
    <property type="entry name" value="MIEAP_C"/>
</dbReference>
<evidence type="ECO:0000256" key="1">
    <source>
        <dbReference type="ARBA" id="ARBA00004294"/>
    </source>
</evidence>
<evidence type="ECO:0000256" key="11">
    <source>
        <dbReference type="ARBA" id="ARBA00023136"/>
    </source>
</evidence>
<name>A0A7J7JME5_BUGNE</name>
<dbReference type="EMBL" id="VXIV02002241">
    <property type="protein sequence ID" value="KAF6026606.1"/>
    <property type="molecule type" value="Genomic_DNA"/>
</dbReference>
<comment type="similarity">
    <text evidence="4">Belongs to the MIEAP family.</text>
</comment>
<keyword evidence="17" id="KW-1185">Reference proteome</keyword>
<dbReference type="GO" id="GO:0008289">
    <property type="term" value="F:lipid binding"/>
    <property type="evidence" value="ECO:0007669"/>
    <property type="project" value="UniProtKB-KW"/>
</dbReference>
<dbReference type="AlphaFoldDB" id="A0A7J7JME5"/>